<proteinExistence type="predicted"/>
<evidence type="ECO:0000313" key="2">
    <source>
        <dbReference type="EMBL" id="CAD5210350.1"/>
    </source>
</evidence>
<accession>A0A1I7S940</accession>
<organism evidence="3 5">
    <name type="scientific">Bursaphelenchus xylophilus</name>
    <name type="common">Pinewood nematode worm</name>
    <name type="synonym">Aphelenchoides xylophilus</name>
    <dbReference type="NCBI Taxonomy" id="6326"/>
    <lineage>
        <taxon>Eukaryota</taxon>
        <taxon>Metazoa</taxon>
        <taxon>Ecdysozoa</taxon>
        <taxon>Nematoda</taxon>
        <taxon>Chromadorea</taxon>
        <taxon>Rhabditida</taxon>
        <taxon>Tylenchina</taxon>
        <taxon>Tylenchomorpha</taxon>
        <taxon>Aphelenchoidea</taxon>
        <taxon>Aphelenchoididae</taxon>
        <taxon>Bursaphelenchus</taxon>
    </lineage>
</organism>
<protein>
    <submittedName>
        <fullName evidence="2">(pine wood nematode) hypothetical protein</fullName>
    </submittedName>
</protein>
<dbReference type="Proteomes" id="UP000659654">
    <property type="component" value="Unassembled WGS sequence"/>
</dbReference>
<dbReference type="Proteomes" id="UP000582659">
    <property type="component" value="Unassembled WGS sequence"/>
</dbReference>
<evidence type="ECO:0000313" key="3">
    <source>
        <dbReference type="Proteomes" id="UP000095284"/>
    </source>
</evidence>
<dbReference type="EMBL" id="CAJFCV020000001">
    <property type="protein sequence ID" value="CAG9086228.1"/>
    <property type="molecule type" value="Genomic_DNA"/>
</dbReference>
<dbReference type="AlphaFoldDB" id="A0A1I7S940"/>
<evidence type="ECO:0000313" key="5">
    <source>
        <dbReference type="WBParaSite" id="BXY_0953500.1"/>
    </source>
</evidence>
<reference evidence="5" key="1">
    <citation type="submission" date="2016-11" db="UniProtKB">
        <authorList>
            <consortium name="WormBaseParasite"/>
        </authorList>
    </citation>
    <scope>IDENTIFICATION</scope>
</reference>
<keyword evidence="4" id="KW-1185">Reference proteome</keyword>
<gene>
    <name evidence="2" type="ORF">BXYJ_LOCUS1891</name>
</gene>
<reference evidence="2" key="2">
    <citation type="submission" date="2020-09" db="EMBL/GenBank/DDBJ databases">
        <authorList>
            <person name="Kikuchi T."/>
        </authorList>
    </citation>
    <scope>NUCLEOTIDE SEQUENCE</scope>
    <source>
        <strain evidence="2">Ka4C1</strain>
    </source>
</reference>
<dbReference type="Proteomes" id="UP000095284">
    <property type="component" value="Unplaced"/>
</dbReference>
<name>A0A1I7S940_BURXY</name>
<keyword evidence="1" id="KW-0732">Signal</keyword>
<feature type="chain" id="PRO_5035359836" evidence="1">
    <location>
        <begin position="24"/>
        <end position="86"/>
    </location>
</feature>
<dbReference type="OrthoDB" id="6090360at2759"/>
<evidence type="ECO:0000256" key="1">
    <source>
        <dbReference type="SAM" id="SignalP"/>
    </source>
</evidence>
<dbReference type="WBParaSite" id="BXY_0953500.1">
    <property type="protein sequence ID" value="BXY_0953500.1"/>
    <property type="gene ID" value="BXY_0953500"/>
</dbReference>
<evidence type="ECO:0000313" key="4">
    <source>
        <dbReference type="Proteomes" id="UP000659654"/>
    </source>
</evidence>
<feature type="signal peptide" evidence="1">
    <location>
        <begin position="1"/>
        <end position="23"/>
    </location>
</feature>
<dbReference type="EMBL" id="CAJFDI010000001">
    <property type="protein sequence ID" value="CAD5210350.1"/>
    <property type="molecule type" value="Genomic_DNA"/>
</dbReference>
<sequence length="86" mass="9834">MVQKSAWQMLILLLLAVFSTIQADRQWSAGVGLWGKRSYPLLRKRSPDFNPNGEAGLWDKRAQWQAANGLWGKRSVPPVPQYVPWN</sequence>